<accession>A0A4C1ZL82</accession>
<gene>
    <name evidence="1" type="ORF">EVAR_103885_1</name>
</gene>
<evidence type="ECO:0000313" key="2">
    <source>
        <dbReference type="Proteomes" id="UP000299102"/>
    </source>
</evidence>
<organism evidence="1 2">
    <name type="scientific">Eumeta variegata</name>
    <name type="common">Bagworm moth</name>
    <name type="synonym">Eumeta japonica</name>
    <dbReference type="NCBI Taxonomy" id="151549"/>
    <lineage>
        <taxon>Eukaryota</taxon>
        <taxon>Metazoa</taxon>
        <taxon>Ecdysozoa</taxon>
        <taxon>Arthropoda</taxon>
        <taxon>Hexapoda</taxon>
        <taxon>Insecta</taxon>
        <taxon>Pterygota</taxon>
        <taxon>Neoptera</taxon>
        <taxon>Endopterygota</taxon>
        <taxon>Lepidoptera</taxon>
        <taxon>Glossata</taxon>
        <taxon>Ditrysia</taxon>
        <taxon>Tineoidea</taxon>
        <taxon>Psychidae</taxon>
        <taxon>Oiketicinae</taxon>
        <taxon>Eumeta</taxon>
    </lineage>
</organism>
<name>A0A4C1ZL82_EUMVA</name>
<dbReference type="Proteomes" id="UP000299102">
    <property type="component" value="Unassembled WGS sequence"/>
</dbReference>
<dbReference type="EMBL" id="BGZK01001947">
    <property type="protein sequence ID" value="GBP88640.1"/>
    <property type="molecule type" value="Genomic_DNA"/>
</dbReference>
<evidence type="ECO:0000313" key="1">
    <source>
        <dbReference type="EMBL" id="GBP88640.1"/>
    </source>
</evidence>
<dbReference type="AlphaFoldDB" id="A0A4C1ZL82"/>
<sequence length="82" mass="8790">MQAALALPMDESSTIQCLSATQKTVELSACNKKYGCRTPKTPSKARLPPKQAPAGEYIRRQSRLRPSAGPLQLCSISAGCVK</sequence>
<keyword evidence="2" id="KW-1185">Reference proteome</keyword>
<protein>
    <submittedName>
        <fullName evidence="1">Uncharacterized protein</fullName>
    </submittedName>
</protein>
<reference evidence="1 2" key="1">
    <citation type="journal article" date="2019" name="Commun. Biol.">
        <title>The bagworm genome reveals a unique fibroin gene that provides high tensile strength.</title>
        <authorList>
            <person name="Kono N."/>
            <person name="Nakamura H."/>
            <person name="Ohtoshi R."/>
            <person name="Tomita M."/>
            <person name="Numata K."/>
            <person name="Arakawa K."/>
        </authorList>
    </citation>
    <scope>NUCLEOTIDE SEQUENCE [LARGE SCALE GENOMIC DNA]</scope>
</reference>
<proteinExistence type="predicted"/>
<comment type="caution">
    <text evidence="1">The sequence shown here is derived from an EMBL/GenBank/DDBJ whole genome shotgun (WGS) entry which is preliminary data.</text>
</comment>